<reference evidence="1" key="1">
    <citation type="submission" date="2023-06" db="EMBL/GenBank/DDBJ databases">
        <authorList>
            <consortium name="Lawrence Berkeley National Laboratory"/>
            <person name="Ahrendt S."/>
            <person name="Sahu N."/>
            <person name="Indic B."/>
            <person name="Wong-Bajracharya J."/>
            <person name="Merenyi Z."/>
            <person name="Ke H.-M."/>
            <person name="Monk M."/>
            <person name="Kocsube S."/>
            <person name="Drula E."/>
            <person name="Lipzen A."/>
            <person name="Balint B."/>
            <person name="Henrissat B."/>
            <person name="Andreopoulos B."/>
            <person name="Martin F.M."/>
            <person name="Harder C.B."/>
            <person name="Rigling D."/>
            <person name="Ford K.L."/>
            <person name="Foster G.D."/>
            <person name="Pangilinan J."/>
            <person name="Papanicolaou A."/>
            <person name="Barry K."/>
            <person name="LaButti K."/>
            <person name="Viragh M."/>
            <person name="Koriabine M."/>
            <person name="Yan M."/>
            <person name="Riley R."/>
            <person name="Champramary S."/>
            <person name="Plett K.L."/>
            <person name="Tsai I.J."/>
            <person name="Slot J."/>
            <person name="Sipos G."/>
            <person name="Plett J."/>
            <person name="Nagy L.G."/>
            <person name="Grigoriev I.V."/>
        </authorList>
    </citation>
    <scope>NUCLEOTIDE SEQUENCE</scope>
    <source>
        <strain evidence="1">HWK02</strain>
    </source>
</reference>
<name>A0AA39PLS0_9AGAR</name>
<protein>
    <submittedName>
        <fullName evidence="1">Uncharacterized protein</fullName>
    </submittedName>
</protein>
<dbReference type="EMBL" id="JAUEPU010000050">
    <property type="protein sequence ID" value="KAK0485528.1"/>
    <property type="molecule type" value="Genomic_DNA"/>
</dbReference>
<sequence length="206" mass="24281">MAPTFCGSVQNTLIKLFFTVMVGNCFMKRYLQMELEQLKVHIGIMILTYIHFHGAFLTSRWVSMQEDLGLPQHLLKVKHQYDSLSAQYGWLTCRMLLNDVPLAKIPFVDPLETPEDQFDGLSTLVEHVFMMWCEVEFLRVGQRWLCERYMELYHPRVEVCEQVLGIQVLGIHCQLIWDSVWMGNVWEPRIMDWFALVYAADKEELN</sequence>
<dbReference type="AlphaFoldDB" id="A0AA39PLS0"/>
<proteinExistence type="predicted"/>
<organism evidence="1 2">
    <name type="scientific">Armillaria luteobubalina</name>
    <dbReference type="NCBI Taxonomy" id="153913"/>
    <lineage>
        <taxon>Eukaryota</taxon>
        <taxon>Fungi</taxon>
        <taxon>Dikarya</taxon>
        <taxon>Basidiomycota</taxon>
        <taxon>Agaricomycotina</taxon>
        <taxon>Agaricomycetes</taxon>
        <taxon>Agaricomycetidae</taxon>
        <taxon>Agaricales</taxon>
        <taxon>Marasmiineae</taxon>
        <taxon>Physalacriaceae</taxon>
        <taxon>Armillaria</taxon>
    </lineage>
</organism>
<keyword evidence="2" id="KW-1185">Reference proteome</keyword>
<gene>
    <name evidence="1" type="ORF">EDD18DRAFT_1111476</name>
</gene>
<dbReference type="Proteomes" id="UP001175228">
    <property type="component" value="Unassembled WGS sequence"/>
</dbReference>
<comment type="caution">
    <text evidence="1">The sequence shown here is derived from an EMBL/GenBank/DDBJ whole genome shotgun (WGS) entry which is preliminary data.</text>
</comment>
<evidence type="ECO:0000313" key="1">
    <source>
        <dbReference type="EMBL" id="KAK0485528.1"/>
    </source>
</evidence>
<evidence type="ECO:0000313" key="2">
    <source>
        <dbReference type="Proteomes" id="UP001175228"/>
    </source>
</evidence>
<accession>A0AA39PLS0</accession>